<evidence type="ECO:0000313" key="3">
    <source>
        <dbReference type="EMBL" id="ESQ88825.1"/>
    </source>
</evidence>
<evidence type="ECO:0000256" key="1">
    <source>
        <dbReference type="ARBA" id="ARBA00023172"/>
    </source>
</evidence>
<dbReference type="InterPro" id="IPR053392">
    <property type="entry name" value="Transposase_IS30-like"/>
</dbReference>
<reference evidence="3 4" key="1">
    <citation type="journal article" date="2014" name="Nature">
        <title>Sequential evolution of bacterial morphology by co-option of a developmental regulator.</title>
        <authorList>
            <person name="Jiang C."/>
            <person name="Brown P.J."/>
            <person name="Ducret A."/>
            <person name="Brun Y.V."/>
        </authorList>
    </citation>
    <scope>NUCLEOTIDE SEQUENCE [LARGE SCALE GENOMIC DNA]</scope>
    <source>
        <strain evidence="3 4">DSM 16100</strain>
    </source>
</reference>
<keyword evidence="4" id="KW-1185">Reference proteome</keyword>
<dbReference type="Proteomes" id="UP000017837">
    <property type="component" value="Unassembled WGS sequence"/>
</dbReference>
<name>V4PTE3_9CAUL</name>
<dbReference type="RefSeq" id="WP_023447369.1">
    <property type="nucleotide sequence ID" value="NZ_AQWM01000022.1"/>
</dbReference>
<comment type="caution">
    <text evidence="3">The sequence shown here is derived from an EMBL/GenBank/DDBJ whole genome shotgun (WGS) entry which is preliminary data.</text>
</comment>
<dbReference type="GO" id="GO:0032196">
    <property type="term" value="P:transposition"/>
    <property type="evidence" value="ECO:0007669"/>
    <property type="project" value="TreeGrafter"/>
</dbReference>
<keyword evidence="1" id="KW-0233">DNA recombination</keyword>
<dbReference type="STRING" id="1121022.GCA_000376105_03338"/>
<gene>
    <name evidence="3" type="ORF">ABENE_15055</name>
</gene>
<evidence type="ECO:0000259" key="2">
    <source>
        <dbReference type="Pfam" id="PF13936"/>
    </source>
</evidence>
<dbReference type="NCBIfam" id="NF033563">
    <property type="entry name" value="transpos_IS30"/>
    <property type="match status" value="1"/>
</dbReference>
<protein>
    <recommendedName>
        <fullName evidence="2">Transposase IS30-like HTH domain-containing protein</fullName>
    </recommendedName>
</protein>
<accession>V4PTE3</accession>
<dbReference type="GO" id="GO:0005829">
    <property type="term" value="C:cytosol"/>
    <property type="evidence" value="ECO:0007669"/>
    <property type="project" value="TreeGrafter"/>
</dbReference>
<dbReference type="EMBL" id="AWGB01000033">
    <property type="protein sequence ID" value="ESQ88825.1"/>
    <property type="molecule type" value="Genomic_DNA"/>
</dbReference>
<evidence type="ECO:0000313" key="4">
    <source>
        <dbReference type="Proteomes" id="UP000017837"/>
    </source>
</evidence>
<sequence>MGHSYTHLTKEERQTIYKLLDRKIPLTQIAKMLGRHHSTLYREIRRNYFHDRECPQYSGWFAWNATEFARKRRFKRRKLERDLELRVHIIERLEQHWSPEQIAGRLKLHPVDKSRFGRVCSETIYRFIYDRSNREMALYTLLARRRRTRRGLRGRKPKGSHIPLYCNIKHRPKDIANRETFGHWEADLVIFRRDFGKANITSLIERKSRYQVVIRNKDRHSLGVLGTIQEQLRPLPISGPPVNHFRPWNRVHGVENAPSVIG</sequence>
<dbReference type="PATRIC" id="fig|1121022.4.peg.3065"/>
<organism evidence="3 4">
    <name type="scientific">Asticcacaulis benevestitus DSM 16100 = ATCC BAA-896</name>
    <dbReference type="NCBI Taxonomy" id="1121022"/>
    <lineage>
        <taxon>Bacteria</taxon>
        <taxon>Pseudomonadati</taxon>
        <taxon>Pseudomonadota</taxon>
        <taxon>Alphaproteobacteria</taxon>
        <taxon>Caulobacterales</taxon>
        <taxon>Caulobacteraceae</taxon>
        <taxon>Asticcacaulis</taxon>
    </lineage>
</organism>
<dbReference type="OrthoDB" id="9803231at2"/>
<proteinExistence type="predicted"/>
<dbReference type="eggNOG" id="COG2826">
    <property type="taxonomic scope" value="Bacteria"/>
</dbReference>
<dbReference type="InterPro" id="IPR051917">
    <property type="entry name" value="Transposase-Integrase"/>
</dbReference>
<dbReference type="PANTHER" id="PTHR10948:SF23">
    <property type="entry name" value="TRANSPOSASE INSI FOR INSERTION SEQUENCE ELEMENT IS30A-RELATED"/>
    <property type="match status" value="1"/>
</dbReference>
<dbReference type="PANTHER" id="PTHR10948">
    <property type="entry name" value="TRANSPOSASE"/>
    <property type="match status" value="1"/>
</dbReference>
<dbReference type="GO" id="GO:0006310">
    <property type="term" value="P:DNA recombination"/>
    <property type="evidence" value="ECO:0007669"/>
    <property type="project" value="UniProtKB-KW"/>
</dbReference>
<dbReference type="GO" id="GO:0004803">
    <property type="term" value="F:transposase activity"/>
    <property type="evidence" value="ECO:0007669"/>
    <property type="project" value="TreeGrafter"/>
</dbReference>
<dbReference type="Pfam" id="PF13936">
    <property type="entry name" value="HTH_38"/>
    <property type="match status" value="1"/>
</dbReference>
<dbReference type="AlphaFoldDB" id="V4PTE3"/>
<feature type="domain" description="Transposase IS30-like HTH" evidence="2">
    <location>
        <begin position="4"/>
        <end position="47"/>
    </location>
</feature>
<dbReference type="InterPro" id="IPR025246">
    <property type="entry name" value="IS30-like_HTH"/>
</dbReference>